<dbReference type="Proteomes" id="UP001324634">
    <property type="component" value="Chromosome"/>
</dbReference>
<name>A0AAX4HP54_9BACT</name>
<accession>A0AAX4HP54</accession>
<dbReference type="EMBL" id="CP139487">
    <property type="protein sequence ID" value="WPU65091.1"/>
    <property type="molecule type" value="Genomic_DNA"/>
</dbReference>
<sequence length="77" mass="8507">MDDTKPTVEGKQPKLKIAHMNVRHGLHDYHDGSSLNHNLGNDDYLDGCNLPEEADELVFDGGFALGNLVEQEDDDVS</sequence>
<reference evidence="1 2" key="1">
    <citation type="submission" date="2023-11" db="EMBL/GenBank/DDBJ databases">
        <title>Peredibacter starrii A3.12.</title>
        <authorList>
            <person name="Mitchell R.J."/>
        </authorList>
    </citation>
    <scope>NUCLEOTIDE SEQUENCE [LARGE SCALE GENOMIC DNA]</scope>
    <source>
        <strain evidence="1 2">A3.12</strain>
    </source>
</reference>
<gene>
    <name evidence="1" type="ORF">SOO65_20550</name>
</gene>
<dbReference type="AlphaFoldDB" id="A0AAX4HP54"/>
<evidence type="ECO:0000313" key="1">
    <source>
        <dbReference type="EMBL" id="WPU65091.1"/>
    </source>
</evidence>
<dbReference type="RefSeq" id="WP_321395126.1">
    <property type="nucleotide sequence ID" value="NZ_CP139487.1"/>
</dbReference>
<keyword evidence="2" id="KW-1185">Reference proteome</keyword>
<dbReference type="KEGG" id="psti:SOO65_20550"/>
<organism evidence="1 2">
    <name type="scientific">Peredibacter starrii</name>
    <dbReference type="NCBI Taxonomy" id="28202"/>
    <lineage>
        <taxon>Bacteria</taxon>
        <taxon>Pseudomonadati</taxon>
        <taxon>Bdellovibrionota</taxon>
        <taxon>Bacteriovoracia</taxon>
        <taxon>Bacteriovoracales</taxon>
        <taxon>Bacteriovoracaceae</taxon>
        <taxon>Peredibacter</taxon>
    </lineage>
</organism>
<evidence type="ECO:0000313" key="2">
    <source>
        <dbReference type="Proteomes" id="UP001324634"/>
    </source>
</evidence>
<proteinExistence type="predicted"/>
<protein>
    <submittedName>
        <fullName evidence="1">Uncharacterized protein</fullName>
    </submittedName>
</protein>